<gene>
    <name evidence="1" type="ORF">OEZ85_004763</name>
</gene>
<reference evidence="1 2" key="1">
    <citation type="submission" date="2023-05" db="EMBL/GenBank/DDBJ databases">
        <title>A 100% complete, gapless, phased diploid assembly of the Scenedesmus obliquus UTEX 3031 genome.</title>
        <authorList>
            <person name="Biondi T.C."/>
            <person name="Hanschen E.R."/>
            <person name="Kwon T."/>
            <person name="Eng W."/>
            <person name="Kruse C.P.S."/>
            <person name="Koehler S.I."/>
            <person name="Kunde Y."/>
            <person name="Gleasner C.D."/>
            <person name="You Mak K.T."/>
            <person name="Polle J."/>
            <person name="Hovde B.T."/>
            <person name="Starkenburg S.R."/>
        </authorList>
    </citation>
    <scope>NUCLEOTIDE SEQUENCE [LARGE SCALE GENOMIC DNA]</scope>
    <source>
        <strain evidence="1 2">DOE0152z</strain>
    </source>
</reference>
<protein>
    <submittedName>
        <fullName evidence="1">Uncharacterized protein</fullName>
    </submittedName>
</protein>
<organism evidence="1 2">
    <name type="scientific">Tetradesmus obliquus</name>
    <name type="common">Green alga</name>
    <name type="synonym">Acutodesmus obliquus</name>
    <dbReference type="NCBI Taxonomy" id="3088"/>
    <lineage>
        <taxon>Eukaryota</taxon>
        <taxon>Viridiplantae</taxon>
        <taxon>Chlorophyta</taxon>
        <taxon>core chlorophytes</taxon>
        <taxon>Chlorophyceae</taxon>
        <taxon>CS clade</taxon>
        <taxon>Sphaeropleales</taxon>
        <taxon>Scenedesmaceae</taxon>
        <taxon>Tetradesmus</taxon>
    </lineage>
</organism>
<keyword evidence="2" id="KW-1185">Reference proteome</keyword>
<evidence type="ECO:0000313" key="1">
    <source>
        <dbReference type="EMBL" id="WIA22466.1"/>
    </source>
</evidence>
<proteinExistence type="predicted"/>
<dbReference type="EMBL" id="CP126221">
    <property type="protein sequence ID" value="WIA22466.1"/>
    <property type="molecule type" value="Genomic_DNA"/>
</dbReference>
<sequence length="135" mass="14252">MEHLPGCAQWVCVAMSSCGACFPLLLPGSLDLQQLLGCCLLLLGPACSGAALSANWEGQESRQVTSLLMLRVADAASIITAPSSSSSSSGPIDPTQLPLKRQVQWGCLAILRMPSSSAGIHPQPYLCHHHWITNS</sequence>
<dbReference type="Proteomes" id="UP001244341">
    <property type="component" value="Chromosome 14b"/>
</dbReference>
<accession>A0ABY8ULX8</accession>
<name>A0ABY8ULX8_TETOB</name>
<evidence type="ECO:0000313" key="2">
    <source>
        <dbReference type="Proteomes" id="UP001244341"/>
    </source>
</evidence>